<protein>
    <submittedName>
        <fullName evidence="1">F-box/kelch-repeat protein</fullName>
    </submittedName>
</protein>
<comment type="caution">
    <text evidence="1">The sequence shown here is derived from an EMBL/GenBank/DDBJ whole genome shotgun (WGS) entry which is preliminary data.</text>
</comment>
<reference evidence="2" key="1">
    <citation type="journal article" date="2023" name="Hortic. Res.">
        <title>A chromosome-level phased genome enabling allele-level studies in sweet orange: a case study on citrus Huanglongbing tolerance.</title>
        <authorList>
            <person name="Wu B."/>
            <person name="Yu Q."/>
            <person name="Deng Z."/>
            <person name="Duan Y."/>
            <person name="Luo F."/>
            <person name="Gmitter F. Jr."/>
        </authorList>
    </citation>
    <scope>NUCLEOTIDE SEQUENCE [LARGE SCALE GENOMIC DNA]</scope>
    <source>
        <strain evidence="2">cv. Valencia</strain>
    </source>
</reference>
<name>A0ACB8MAI8_CITSI</name>
<keyword evidence="2" id="KW-1185">Reference proteome</keyword>
<sequence length="367" mass="42302">MPAKSLCRFKCLSKAFMALITSPWLVKLHKNQNQQRQTVMVDDLIVRNSLLCLDIDRGITTVDQLHFPIENCCNDCAWILGSCNGLLWLLIYDDTARSSHVIYNYTTREFKRIPPYKPFDERYTSLYALGYAQSIDDFKVFGVSDPYDEVEVTSVHVFSLRNNTWKTFEINNFVEFRADLWAIHLNGTIHFGFCKLNFDDPFMIAAFDLVEDKFKFLALPHLYEYDAIYSYSVRSIGDCLCLIPVTTKWEKEFWIMKEYGVKESWTRISLANSILHLQPLCPFKDSDLFLSVLGEKFVLFNPKDGSCEDFVIDGLQEDLEDCNLVVYAEAADSLISPNSRANFQSEGALDLELKTGTVEDSLSYQYC</sequence>
<evidence type="ECO:0000313" key="1">
    <source>
        <dbReference type="EMBL" id="KAH9782804.1"/>
    </source>
</evidence>
<accession>A0ACB8MAI8</accession>
<gene>
    <name evidence="1" type="ORF">KPL71_009070</name>
</gene>
<dbReference type="EMBL" id="CM039172">
    <property type="protein sequence ID" value="KAH9782804.1"/>
    <property type="molecule type" value="Genomic_DNA"/>
</dbReference>
<organism evidence="1 2">
    <name type="scientific">Citrus sinensis</name>
    <name type="common">Sweet orange</name>
    <name type="synonym">Citrus aurantium var. sinensis</name>
    <dbReference type="NCBI Taxonomy" id="2711"/>
    <lineage>
        <taxon>Eukaryota</taxon>
        <taxon>Viridiplantae</taxon>
        <taxon>Streptophyta</taxon>
        <taxon>Embryophyta</taxon>
        <taxon>Tracheophyta</taxon>
        <taxon>Spermatophyta</taxon>
        <taxon>Magnoliopsida</taxon>
        <taxon>eudicotyledons</taxon>
        <taxon>Gunneridae</taxon>
        <taxon>Pentapetalae</taxon>
        <taxon>rosids</taxon>
        <taxon>malvids</taxon>
        <taxon>Sapindales</taxon>
        <taxon>Rutaceae</taxon>
        <taxon>Aurantioideae</taxon>
        <taxon>Citrus</taxon>
    </lineage>
</organism>
<evidence type="ECO:0000313" key="2">
    <source>
        <dbReference type="Proteomes" id="UP000829398"/>
    </source>
</evidence>
<dbReference type="Proteomes" id="UP000829398">
    <property type="component" value="Chromosome 3"/>
</dbReference>
<proteinExistence type="predicted"/>